<sequence>MRRPLAKLLLFFVAFIGLTGMFLYKVKYEQMKTIVDGAGLEAVDRYLHAHYLLTIDSANYGDNSLGFPAVSWNNISHHFLFSAFLCHSSDHQPSETQEFCALGFGPDTEPTFGCSVWFDLGKEILSVPGTFSFSSYPSESTSSLMYEFRCSVTNLKSFHRHPYMFVLKTADSKNKILVPVYKPKKLSSLMPSVLCVYPDSAGYEWKWMIEFFTYHSIIGFTDIIAYDNGINFGFLEKMKKVIKSSKGTLKSLSVIRWDFPFNDPVSNAIVEKDCVRRTSGVSNLTVILNWNQFFIPSKDQNVNALLTSLGDIMPFKTRLPTKRCCTDAIDDRRSGKTWPIILKKTLCIANQEPGLVYVHPTSGSELSNENADFADLLTYSKCQGLALSELVPVFSMWKYSSDIRTNDVLQIWEKSDIFSITSS</sequence>
<proteinExistence type="predicted"/>
<reference evidence="2" key="3">
    <citation type="journal article" date="2016" name="Gigascience">
        <title>De novo construction of an expanded transcriptome assembly for the western tarnished plant bug, Lygus hesperus.</title>
        <authorList>
            <person name="Tassone E.E."/>
            <person name="Geib S.M."/>
            <person name="Hall B."/>
            <person name="Fabrick J.A."/>
            <person name="Brent C.S."/>
            <person name="Hull J.J."/>
        </authorList>
    </citation>
    <scope>NUCLEOTIDE SEQUENCE</scope>
</reference>
<dbReference type="EMBL" id="GBHO01044192">
    <property type="protein sequence ID" value="JAF99411.1"/>
    <property type="molecule type" value="Transcribed_RNA"/>
</dbReference>
<dbReference type="EMBL" id="GDHC01009934">
    <property type="protein sequence ID" value="JAQ08695.1"/>
    <property type="molecule type" value="Transcribed_RNA"/>
</dbReference>
<organism evidence="1">
    <name type="scientific">Lygus hesperus</name>
    <name type="common">Western plant bug</name>
    <dbReference type="NCBI Taxonomy" id="30085"/>
    <lineage>
        <taxon>Eukaryota</taxon>
        <taxon>Metazoa</taxon>
        <taxon>Ecdysozoa</taxon>
        <taxon>Arthropoda</taxon>
        <taxon>Hexapoda</taxon>
        <taxon>Insecta</taxon>
        <taxon>Pterygota</taxon>
        <taxon>Neoptera</taxon>
        <taxon>Paraneoptera</taxon>
        <taxon>Hemiptera</taxon>
        <taxon>Heteroptera</taxon>
        <taxon>Panheteroptera</taxon>
        <taxon>Cimicomorpha</taxon>
        <taxon>Miridae</taxon>
        <taxon>Mirini</taxon>
        <taxon>Lygus</taxon>
    </lineage>
</organism>
<evidence type="ECO:0000313" key="2">
    <source>
        <dbReference type="EMBL" id="JAQ08695.1"/>
    </source>
</evidence>
<reference evidence="1" key="1">
    <citation type="journal article" date="2014" name="PLoS ONE">
        <title>Transcriptome-Based Identification of ABC Transporters in the Western Tarnished Plant Bug Lygus hesperus.</title>
        <authorList>
            <person name="Hull J.J."/>
            <person name="Chaney K."/>
            <person name="Geib S.M."/>
            <person name="Fabrick J.A."/>
            <person name="Brent C.S."/>
            <person name="Walsh D."/>
            <person name="Lavine L.C."/>
        </authorList>
    </citation>
    <scope>NUCLEOTIDE SEQUENCE</scope>
</reference>
<evidence type="ECO:0000313" key="1">
    <source>
        <dbReference type="EMBL" id="JAF99411.1"/>
    </source>
</evidence>
<gene>
    <name evidence="1" type="primary">whiA_2</name>
    <name evidence="1" type="ORF">CM83_31719</name>
    <name evidence="2" type="ORF">g.20240</name>
</gene>
<dbReference type="AlphaFoldDB" id="A0A0A9VST7"/>
<accession>A0A0A9VST7</accession>
<name>A0A0A9VST7_LYGHE</name>
<protein>
    <submittedName>
        <fullName evidence="1">Putative sporulation transcription regulator WhiA</fullName>
    </submittedName>
</protein>
<reference evidence="1" key="2">
    <citation type="submission" date="2014-07" db="EMBL/GenBank/DDBJ databases">
        <authorList>
            <person name="Hull J."/>
        </authorList>
    </citation>
    <scope>NUCLEOTIDE SEQUENCE</scope>
</reference>